<reference evidence="2 3" key="1">
    <citation type="journal article" date="2023" name="Nat. Commun.">
        <title>Origin of minicircular mitochondrial genomes in red algae.</title>
        <authorList>
            <person name="Lee Y."/>
            <person name="Cho C.H."/>
            <person name="Lee Y.M."/>
            <person name="Park S.I."/>
            <person name="Yang J.H."/>
            <person name="West J.A."/>
            <person name="Bhattacharya D."/>
            <person name="Yoon H.S."/>
        </authorList>
    </citation>
    <scope>NUCLEOTIDE SEQUENCE [LARGE SCALE GENOMIC DNA]</scope>
    <source>
        <strain evidence="2 3">CCMP1338</strain>
        <tissue evidence="2">Whole cell</tissue>
    </source>
</reference>
<dbReference type="InterPro" id="IPR004170">
    <property type="entry name" value="WWE_dom"/>
</dbReference>
<dbReference type="Proteomes" id="UP001157974">
    <property type="component" value="Unassembled WGS sequence"/>
</dbReference>
<dbReference type="SUPFAM" id="SSF57850">
    <property type="entry name" value="RING/U-box"/>
    <property type="match status" value="1"/>
</dbReference>
<dbReference type="InterPro" id="IPR013083">
    <property type="entry name" value="Znf_RING/FYVE/PHD"/>
</dbReference>
<dbReference type="Gene3D" id="3.30.720.50">
    <property type="match status" value="1"/>
</dbReference>
<dbReference type="Gene3D" id="3.30.40.10">
    <property type="entry name" value="Zinc/RING finger domain, C3HC4 (zinc finger)"/>
    <property type="match status" value="1"/>
</dbReference>
<organism evidence="2 3">
    <name type="scientific">Rhodosorus marinus</name>
    <dbReference type="NCBI Taxonomy" id="101924"/>
    <lineage>
        <taxon>Eukaryota</taxon>
        <taxon>Rhodophyta</taxon>
        <taxon>Stylonematophyceae</taxon>
        <taxon>Stylonematales</taxon>
        <taxon>Stylonemataceae</taxon>
        <taxon>Rhodosorus</taxon>
    </lineage>
</organism>
<dbReference type="SUPFAM" id="SSF117839">
    <property type="entry name" value="WWE domain"/>
    <property type="match status" value="2"/>
</dbReference>
<evidence type="ECO:0000313" key="3">
    <source>
        <dbReference type="Proteomes" id="UP001157974"/>
    </source>
</evidence>
<dbReference type="AlphaFoldDB" id="A0AAV8V0P1"/>
<dbReference type="PROSITE" id="PS50918">
    <property type="entry name" value="WWE"/>
    <property type="match status" value="1"/>
</dbReference>
<protein>
    <recommendedName>
        <fullName evidence="1">WWE domain-containing protein</fullName>
    </recommendedName>
</protein>
<dbReference type="EMBL" id="JAMWBK010000002">
    <property type="protein sequence ID" value="KAJ8907426.1"/>
    <property type="molecule type" value="Genomic_DNA"/>
</dbReference>
<dbReference type="InterPro" id="IPR037197">
    <property type="entry name" value="WWE_dom_sf"/>
</dbReference>
<proteinExistence type="predicted"/>
<gene>
    <name evidence="2" type="ORF">NDN08_007537</name>
</gene>
<dbReference type="Pfam" id="PF02825">
    <property type="entry name" value="WWE"/>
    <property type="match status" value="1"/>
</dbReference>
<comment type="caution">
    <text evidence="2">The sequence shown here is derived from an EMBL/GenBank/DDBJ whole genome shotgun (WGS) entry which is preliminary data.</text>
</comment>
<name>A0AAV8V0P1_9RHOD</name>
<sequence length="285" mass="32404">MEMESLTAGVVIWEREDSDGNRLWRPYGPILNAELELAYGTSGPGWKTVIEYSALGKTRRIDVEDLKDSSVNDGGRESRVRRAVTQVPEWFWDDGVTWVRYSEEEREKLEKALSDGETSAVLTIGRWRYEVNFCEGLFFQKNLSVGTIRPVLRVDFSEMYGPSPFEVGILEEVLDVQQEEVTVSTPDTSLSFSDDEDNLLVSADATLADACILCLDEFDHEKPAMRLRDCHGHFFHRNCDMHTNILHVIKLMGHCPVCQKSYRNSHKEGEILSPVTPSFSGTTRF</sequence>
<keyword evidence="3" id="KW-1185">Reference proteome</keyword>
<feature type="domain" description="WWE" evidence="1">
    <location>
        <begin position="1"/>
        <end position="82"/>
    </location>
</feature>
<accession>A0AAV8V0P1</accession>
<evidence type="ECO:0000313" key="2">
    <source>
        <dbReference type="EMBL" id="KAJ8907426.1"/>
    </source>
</evidence>
<evidence type="ECO:0000259" key="1">
    <source>
        <dbReference type="PROSITE" id="PS50918"/>
    </source>
</evidence>